<keyword evidence="2" id="KW-1185">Reference proteome</keyword>
<reference evidence="1 2" key="1">
    <citation type="submission" date="2018-05" db="EMBL/GenBank/DDBJ databases">
        <title>Pararhodobacter marina sp. nov., isolated from deep-sea water of the Indian Ocean.</title>
        <authorList>
            <person name="Lai Q.Sr."/>
            <person name="Liu X."/>
            <person name="Shao Z."/>
        </authorList>
    </citation>
    <scope>NUCLEOTIDE SEQUENCE [LARGE SCALE GENOMIC DNA]</scope>
    <source>
        <strain evidence="1 2">CIC4N-9</strain>
    </source>
</reference>
<evidence type="ECO:0008006" key="3">
    <source>
        <dbReference type="Google" id="ProtNLM"/>
    </source>
</evidence>
<sequence>MGLITGIARALFARGGVAEIGRVGAQVAEVFRPNATRRMELGHDAFSATQAAYAAEFGASGAGWFDGLVNGLNRLPRPMLALGTLGLFAYAMVDPPGFALRMRGLAEVPEPLWWLLGAVVAFYFGARETHYLRGGRLIAAVAGQAAPAVAPDAPAPGRDRDALPANPALAEWQAMQDR</sequence>
<comment type="caution">
    <text evidence="1">The sequence shown here is derived from an EMBL/GenBank/DDBJ whole genome shotgun (WGS) entry which is preliminary data.</text>
</comment>
<gene>
    <name evidence="1" type="ORF">C4N9_06255</name>
</gene>
<dbReference type="OrthoDB" id="7355053at2"/>
<accession>A0A2U2CEF3</accession>
<evidence type="ECO:0000313" key="2">
    <source>
        <dbReference type="Proteomes" id="UP000244940"/>
    </source>
</evidence>
<evidence type="ECO:0000313" key="1">
    <source>
        <dbReference type="EMBL" id="PWE30287.1"/>
    </source>
</evidence>
<protein>
    <recommendedName>
        <fullName evidence="3">Methionine synthase I</fullName>
    </recommendedName>
</protein>
<proteinExistence type="predicted"/>
<organism evidence="1 2">
    <name type="scientific">Pararhodobacter marinus</name>
    <dbReference type="NCBI Taxonomy" id="2184063"/>
    <lineage>
        <taxon>Bacteria</taxon>
        <taxon>Pseudomonadati</taxon>
        <taxon>Pseudomonadota</taxon>
        <taxon>Alphaproteobacteria</taxon>
        <taxon>Rhodobacterales</taxon>
        <taxon>Paracoccaceae</taxon>
        <taxon>Pararhodobacter</taxon>
    </lineage>
</organism>
<name>A0A2U2CEF3_9RHOB</name>
<dbReference type="Proteomes" id="UP000244940">
    <property type="component" value="Unassembled WGS sequence"/>
</dbReference>
<dbReference type="EMBL" id="QEYD01000003">
    <property type="protein sequence ID" value="PWE30287.1"/>
    <property type="molecule type" value="Genomic_DNA"/>
</dbReference>
<dbReference type="AlphaFoldDB" id="A0A2U2CEF3"/>
<dbReference type="Pfam" id="PF11351">
    <property type="entry name" value="GTA_holin_3TM"/>
    <property type="match status" value="1"/>
</dbReference>
<dbReference type="GeneID" id="94364483"/>
<dbReference type="InterPro" id="IPR021497">
    <property type="entry name" value="GTA_holin_3TM"/>
</dbReference>
<dbReference type="RefSeq" id="WP_109532431.1">
    <property type="nucleotide sequence ID" value="NZ_QEYD01000003.1"/>
</dbReference>